<dbReference type="OrthoDB" id="5594015at2759"/>
<keyword evidence="10" id="KW-0234">DNA repair</keyword>
<reference evidence="13" key="3">
    <citation type="submission" date="2025-09" db="UniProtKB">
        <authorList>
            <consortium name="Ensembl"/>
        </authorList>
    </citation>
    <scope>IDENTIFICATION</scope>
</reference>
<dbReference type="InterPro" id="IPR049408">
    <property type="entry name" value="UVSSA_N_a-solenoid_rpt"/>
</dbReference>
<feature type="region of interest" description="Disordered" evidence="11">
    <location>
        <begin position="709"/>
        <end position="741"/>
    </location>
</feature>
<dbReference type="RefSeq" id="XP_029917883.1">
    <property type="nucleotide sequence ID" value="XM_030062023.1"/>
</dbReference>
<feature type="compositionally biased region" description="Basic residues" evidence="11">
    <location>
        <begin position="767"/>
        <end position="776"/>
    </location>
</feature>
<feature type="compositionally biased region" description="Basic and acidic residues" evidence="11">
    <location>
        <begin position="281"/>
        <end position="296"/>
    </location>
</feature>
<dbReference type="PANTHER" id="PTHR28670">
    <property type="entry name" value="UV-STIMULATED SCAFFOLD PROTEIN A"/>
    <property type="match status" value="1"/>
</dbReference>
<accession>A0A667XTZ6</accession>
<name>A0A667XTZ6_9TELE</name>
<feature type="compositionally biased region" description="Polar residues" evidence="11">
    <location>
        <begin position="781"/>
        <end position="791"/>
    </location>
</feature>
<feature type="domain" description="UV-stimulated scaffold protein A C-terminal" evidence="12">
    <location>
        <begin position="618"/>
        <end position="722"/>
    </location>
</feature>
<evidence type="ECO:0000256" key="11">
    <source>
        <dbReference type="SAM" id="MobiDB-lite"/>
    </source>
</evidence>
<keyword evidence="9" id="KW-0175">Coiled coil</keyword>
<dbReference type="InterPro" id="IPR018610">
    <property type="entry name" value="UVSSA"/>
</dbReference>
<comment type="subcellular location">
    <subcellularLocation>
        <location evidence="1">Chromosome</location>
    </subcellularLocation>
</comment>
<dbReference type="GO" id="GO:0009411">
    <property type="term" value="P:response to UV"/>
    <property type="evidence" value="ECO:0007669"/>
    <property type="project" value="InterPro"/>
</dbReference>
<feature type="region of interest" description="Disordered" evidence="11">
    <location>
        <begin position="754"/>
        <end position="830"/>
    </location>
</feature>
<feature type="compositionally biased region" description="Basic and acidic residues" evidence="11">
    <location>
        <begin position="714"/>
        <end position="741"/>
    </location>
</feature>
<dbReference type="GO" id="GO:0008270">
    <property type="term" value="F:zinc ion binding"/>
    <property type="evidence" value="ECO:0007669"/>
    <property type="project" value="UniProtKB-KW"/>
</dbReference>
<evidence type="ECO:0000256" key="5">
    <source>
        <dbReference type="ARBA" id="ARBA00022723"/>
    </source>
</evidence>
<evidence type="ECO:0000256" key="2">
    <source>
        <dbReference type="ARBA" id="ARBA00009240"/>
    </source>
</evidence>
<reference evidence="13" key="2">
    <citation type="submission" date="2025-08" db="UniProtKB">
        <authorList>
            <consortium name="Ensembl"/>
        </authorList>
    </citation>
    <scope>IDENTIFICATION</scope>
</reference>
<keyword evidence="7" id="KW-0863">Zinc-finger</keyword>
<evidence type="ECO:0000256" key="10">
    <source>
        <dbReference type="ARBA" id="ARBA00023204"/>
    </source>
</evidence>
<dbReference type="AlphaFoldDB" id="A0A667XTZ6"/>
<keyword evidence="6" id="KW-0227">DNA damage</keyword>
<keyword evidence="5" id="KW-0479">Metal-binding</keyword>
<evidence type="ECO:0000256" key="7">
    <source>
        <dbReference type="ARBA" id="ARBA00022771"/>
    </source>
</evidence>
<dbReference type="InterPro" id="IPR049431">
    <property type="entry name" value="UVSSA_C"/>
</dbReference>
<feature type="compositionally biased region" description="Low complexity" evidence="11">
    <location>
        <begin position="582"/>
        <end position="611"/>
    </location>
</feature>
<evidence type="ECO:0000259" key="12">
    <source>
        <dbReference type="Pfam" id="PF09740"/>
    </source>
</evidence>
<feature type="region of interest" description="Disordered" evidence="11">
    <location>
        <begin position="582"/>
        <end position="615"/>
    </location>
</feature>
<dbReference type="RefSeq" id="XP_029917882.1">
    <property type="nucleotide sequence ID" value="XM_030062022.1"/>
</dbReference>
<dbReference type="GO" id="GO:0005694">
    <property type="term" value="C:chromosome"/>
    <property type="evidence" value="ECO:0007669"/>
    <property type="project" value="UniProtKB-SubCell"/>
</dbReference>
<evidence type="ECO:0000313" key="13">
    <source>
        <dbReference type="Ensembl" id="ENSMMDP00005012686.1"/>
    </source>
</evidence>
<feature type="region of interest" description="Disordered" evidence="11">
    <location>
        <begin position="518"/>
        <end position="554"/>
    </location>
</feature>
<dbReference type="CTD" id="57654"/>
<organism evidence="13 14">
    <name type="scientific">Myripristis murdjan</name>
    <name type="common">pinecone soldierfish</name>
    <dbReference type="NCBI Taxonomy" id="586833"/>
    <lineage>
        <taxon>Eukaryota</taxon>
        <taxon>Metazoa</taxon>
        <taxon>Chordata</taxon>
        <taxon>Craniata</taxon>
        <taxon>Vertebrata</taxon>
        <taxon>Euteleostomi</taxon>
        <taxon>Actinopterygii</taxon>
        <taxon>Neopterygii</taxon>
        <taxon>Teleostei</taxon>
        <taxon>Neoteleostei</taxon>
        <taxon>Acanthomorphata</taxon>
        <taxon>Holocentriformes</taxon>
        <taxon>Holocentridae</taxon>
        <taxon>Myripristis</taxon>
    </lineage>
</organism>
<feature type="compositionally biased region" description="Acidic residues" evidence="11">
    <location>
        <begin position="351"/>
        <end position="361"/>
    </location>
</feature>
<dbReference type="Pfam" id="PF09740">
    <property type="entry name" value="DUF2043"/>
    <property type="match status" value="1"/>
</dbReference>
<reference evidence="13" key="1">
    <citation type="submission" date="2019-06" db="EMBL/GenBank/DDBJ databases">
        <authorList>
            <consortium name="Wellcome Sanger Institute Data Sharing"/>
        </authorList>
    </citation>
    <scope>NUCLEOTIDE SEQUENCE [LARGE SCALE GENOMIC DNA]</scope>
</reference>
<dbReference type="RefSeq" id="XP_029917885.1">
    <property type="nucleotide sequence ID" value="XM_030062025.1"/>
</dbReference>
<gene>
    <name evidence="13" type="primary">uvssa</name>
</gene>
<dbReference type="PANTHER" id="PTHR28670:SF1">
    <property type="entry name" value="UV-STIMULATED SCAFFOLD PROTEIN A"/>
    <property type="match status" value="1"/>
</dbReference>
<dbReference type="Proteomes" id="UP000472263">
    <property type="component" value="Chromosome 10"/>
</dbReference>
<dbReference type="GO" id="GO:0006283">
    <property type="term" value="P:transcription-coupled nucleotide-excision repair"/>
    <property type="evidence" value="ECO:0007669"/>
    <property type="project" value="TreeGrafter"/>
</dbReference>
<dbReference type="Pfam" id="PF20867">
    <property type="entry name" value="UVSSA_N"/>
    <property type="match status" value="1"/>
</dbReference>
<keyword evidence="4" id="KW-0158">Chromosome</keyword>
<dbReference type="GO" id="GO:0000993">
    <property type="term" value="F:RNA polymerase II complex binding"/>
    <property type="evidence" value="ECO:0007669"/>
    <property type="project" value="TreeGrafter"/>
</dbReference>
<feature type="region of interest" description="Disordered" evidence="11">
    <location>
        <begin position="247"/>
        <end position="373"/>
    </location>
</feature>
<dbReference type="InParanoid" id="A0A667XTZ6"/>
<sequence>MEQAQRDRLSELVEELTTSGQPELNQDKMKEIKKICKVSTDCLDHIYHSVMSQLNQDHAEIRLSAFQIARELFSRSHHFRNLLVDNFQEFLELTVETDLEQPLPPPKEVAKKLKVSAIQTVQSWQASYGSAYKKLALGYHFLKQVKKVDFQDVEARSVAERRREEERQRRMDRIYRERVEAATRDMEESTQEIQATLTEMKSCLNLLLPDEFDLSDPWTANHSLQNSAPTNQCVAEDEQPCCSKDLREERECRGKKSNSVEEKKGKDEREERGKKKKKKKSGVEEREERKGKDPENSQKGNKAAKEGEEEEEEQEEGMRKKTDRTVTEEERNEVGKEEKKEEGQEVLREGEMEEEMEDEEQGGLRCTEGQGEDGLDEDSFIRNSGLISHSYSLDISVDPDVHVKETEDNEAVISTILDLDRLITTKHLPAVQSWVQVFTKSDQQQLLRRALDLKKSLEAALQKCKELHIDCKTRVRRVMKAYADEEPDNDDDDDFEEVPEKEGFEPLIPDHLREEYGLEPSSSTSVALTDKKPPSKRPVAPAPQSSSSSSSRRLKRLIEEEQDPTSAAATLHLLKQRLCQPTTSSATSPSQQPCLGPSTSTVSGPSTSVSSSDKRALEAPVVPFGLDLYYWGQDQPSAGKIIKSASQHQFWVPCEMEEEVENEELSAEGRSRYISFPGTFTPVSHYCRAPLANGTLCQRQDRVKCPFHGPIIPRDQEGRPSRQEDRLREEKEKRRRMEEQPDWRDVELMREIEAATGEDLGSSRLTTKGKGKKRKYPNLSDLKQNANTARSRLQRKVFSKSSMRRVAEAMSKADRRKHDKFSNQFNYSLN</sequence>
<dbReference type="FunCoup" id="A0A667XTZ6">
    <property type="interactions" value="496"/>
</dbReference>
<comment type="similarity">
    <text evidence="2">Belongs to the UVSSA family.</text>
</comment>
<feature type="compositionally biased region" description="Basic and acidic residues" evidence="11">
    <location>
        <begin position="316"/>
        <end position="350"/>
    </location>
</feature>
<keyword evidence="14" id="KW-1185">Reference proteome</keyword>
<evidence type="ECO:0000256" key="3">
    <source>
        <dbReference type="ARBA" id="ARBA00022111"/>
    </source>
</evidence>
<evidence type="ECO:0000256" key="6">
    <source>
        <dbReference type="ARBA" id="ARBA00022763"/>
    </source>
</evidence>
<dbReference type="Ensembl" id="ENSMMDT00005013053.1">
    <property type="protein sequence ID" value="ENSMMDP00005012686.1"/>
    <property type="gene ID" value="ENSMMDG00005006663.1"/>
</dbReference>
<feature type="compositionally biased region" description="Basic and acidic residues" evidence="11">
    <location>
        <begin position="247"/>
        <end position="273"/>
    </location>
</feature>
<evidence type="ECO:0000256" key="1">
    <source>
        <dbReference type="ARBA" id="ARBA00004286"/>
    </source>
</evidence>
<dbReference type="GeneTree" id="ENSGT00940000164256"/>
<evidence type="ECO:0000256" key="9">
    <source>
        <dbReference type="ARBA" id="ARBA00023054"/>
    </source>
</evidence>
<evidence type="ECO:0000256" key="8">
    <source>
        <dbReference type="ARBA" id="ARBA00022833"/>
    </source>
</evidence>
<keyword evidence="8" id="KW-0862">Zinc</keyword>
<protein>
    <recommendedName>
        <fullName evidence="3">UV-stimulated scaffold protein A</fullName>
    </recommendedName>
</protein>
<evidence type="ECO:0000256" key="4">
    <source>
        <dbReference type="ARBA" id="ARBA00022454"/>
    </source>
</evidence>
<dbReference type="GeneID" id="115366527"/>
<evidence type="ECO:0000313" key="14">
    <source>
        <dbReference type="Proteomes" id="UP000472263"/>
    </source>
</evidence>
<proteinExistence type="inferred from homology"/>
<dbReference type="RefSeq" id="XP_029917884.1">
    <property type="nucleotide sequence ID" value="XM_030062024.1"/>
</dbReference>